<feature type="compositionally biased region" description="Polar residues" evidence="1">
    <location>
        <begin position="1"/>
        <end position="10"/>
    </location>
</feature>
<keyword evidence="4" id="KW-1185">Reference proteome</keyword>
<evidence type="ECO:0000256" key="1">
    <source>
        <dbReference type="SAM" id="MobiDB-lite"/>
    </source>
</evidence>
<name>A0A5C5VJE9_9BACT</name>
<keyword evidence="2" id="KW-0812">Transmembrane</keyword>
<protein>
    <submittedName>
        <fullName evidence="3">Uncharacterized protein</fullName>
    </submittedName>
</protein>
<accession>A0A5C5VJE9</accession>
<dbReference type="OrthoDB" id="276496at2"/>
<organism evidence="3 4">
    <name type="scientific">Blastopirellula retiformator</name>
    <dbReference type="NCBI Taxonomy" id="2527970"/>
    <lineage>
        <taxon>Bacteria</taxon>
        <taxon>Pseudomonadati</taxon>
        <taxon>Planctomycetota</taxon>
        <taxon>Planctomycetia</taxon>
        <taxon>Pirellulales</taxon>
        <taxon>Pirellulaceae</taxon>
        <taxon>Blastopirellula</taxon>
    </lineage>
</organism>
<feature type="transmembrane region" description="Helical" evidence="2">
    <location>
        <begin position="123"/>
        <end position="145"/>
    </location>
</feature>
<sequence>MESDASQNPFASPHASQKARHDVPTYIEAMTPIDVRGYCYACGGDGEEEFQQTFYRGRLQVNYTLCRSCRWRLPWQRASLSVNAALPVMALAFGGFIATFLLLGRLVSVYQNPLQGNDDFLLALFLIGTTMAIFTGGLVVANIVLRRFAVFHWYPTSIGNQVYRLTALNRQFRLNYFKAEQES</sequence>
<feature type="region of interest" description="Disordered" evidence="1">
    <location>
        <begin position="1"/>
        <end position="21"/>
    </location>
</feature>
<evidence type="ECO:0000313" key="3">
    <source>
        <dbReference type="EMBL" id="TWT38736.1"/>
    </source>
</evidence>
<keyword evidence="2" id="KW-1133">Transmembrane helix</keyword>
<evidence type="ECO:0000256" key="2">
    <source>
        <dbReference type="SAM" id="Phobius"/>
    </source>
</evidence>
<dbReference type="AlphaFoldDB" id="A0A5C5VJE9"/>
<dbReference type="Proteomes" id="UP000318878">
    <property type="component" value="Unassembled WGS sequence"/>
</dbReference>
<keyword evidence="2" id="KW-0472">Membrane</keyword>
<proteinExistence type="predicted"/>
<gene>
    <name evidence="3" type="ORF">Enr8_04300</name>
</gene>
<reference evidence="3 4" key="1">
    <citation type="submission" date="2019-02" db="EMBL/GenBank/DDBJ databases">
        <title>Deep-cultivation of Planctomycetes and their phenomic and genomic characterization uncovers novel biology.</title>
        <authorList>
            <person name="Wiegand S."/>
            <person name="Jogler M."/>
            <person name="Boedeker C."/>
            <person name="Pinto D."/>
            <person name="Vollmers J."/>
            <person name="Rivas-Marin E."/>
            <person name="Kohn T."/>
            <person name="Peeters S.H."/>
            <person name="Heuer A."/>
            <person name="Rast P."/>
            <person name="Oberbeckmann S."/>
            <person name="Bunk B."/>
            <person name="Jeske O."/>
            <person name="Meyerdierks A."/>
            <person name="Storesund J.E."/>
            <person name="Kallscheuer N."/>
            <person name="Luecker S."/>
            <person name="Lage O.M."/>
            <person name="Pohl T."/>
            <person name="Merkel B.J."/>
            <person name="Hornburger P."/>
            <person name="Mueller R.-W."/>
            <person name="Bruemmer F."/>
            <person name="Labrenz M."/>
            <person name="Spormann A.M."/>
            <person name="Op Den Camp H."/>
            <person name="Overmann J."/>
            <person name="Amann R."/>
            <person name="Jetten M.S.M."/>
            <person name="Mascher T."/>
            <person name="Medema M.H."/>
            <person name="Devos D.P."/>
            <person name="Kaster A.-K."/>
            <person name="Ovreas L."/>
            <person name="Rohde M."/>
            <person name="Galperin M.Y."/>
            <person name="Jogler C."/>
        </authorList>
    </citation>
    <scope>NUCLEOTIDE SEQUENCE [LARGE SCALE GENOMIC DNA]</scope>
    <source>
        <strain evidence="3 4">Enr8</strain>
    </source>
</reference>
<dbReference type="EMBL" id="SJPF01000001">
    <property type="protein sequence ID" value="TWT38736.1"/>
    <property type="molecule type" value="Genomic_DNA"/>
</dbReference>
<dbReference type="RefSeq" id="WP_146428966.1">
    <property type="nucleotide sequence ID" value="NZ_SJPF01000001.1"/>
</dbReference>
<feature type="transmembrane region" description="Helical" evidence="2">
    <location>
        <begin position="80"/>
        <end position="103"/>
    </location>
</feature>
<evidence type="ECO:0000313" key="4">
    <source>
        <dbReference type="Proteomes" id="UP000318878"/>
    </source>
</evidence>
<comment type="caution">
    <text evidence="3">The sequence shown here is derived from an EMBL/GenBank/DDBJ whole genome shotgun (WGS) entry which is preliminary data.</text>
</comment>